<dbReference type="Gene3D" id="1.10.10.1740">
    <property type="entry name" value="Transmembrane protein 14-like"/>
    <property type="match status" value="1"/>
</dbReference>
<feature type="transmembrane region" description="Helical" evidence="6">
    <location>
        <begin position="54"/>
        <end position="72"/>
    </location>
</feature>
<comment type="similarity">
    <text evidence="2">Belongs to the TMEM14 family.</text>
</comment>
<feature type="transmembrane region" description="Helical" evidence="6">
    <location>
        <begin position="7"/>
        <end position="24"/>
    </location>
</feature>
<evidence type="ECO:0000256" key="3">
    <source>
        <dbReference type="ARBA" id="ARBA00022692"/>
    </source>
</evidence>
<dbReference type="Pfam" id="PF03647">
    <property type="entry name" value="Tmemb_14"/>
    <property type="match status" value="1"/>
</dbReference>
<keyword evidence="5 6" id="KW-0472">Membrane</keyword>
<evidence type="ECO:0000313" key="7">
    <source>
        <dbReference type="EMBL" id="SAL99300.1"/>
    </source>
</evidence>
<evidence type="ECO:0000256" key="6">
    <source>
        <dbReference type="SAM" id="Phobius"/>
    </source>
</evidence>
<protein>
    <recommendedName>
        <fullName evidence="9">Transmembrane protein 14C</fullName>
    </recommendedName>
</protein>
<dbReference type="InterPro" id="IPR005349">
    <property type="entry name" value="TMEM14"/>
</dbReference>
<accession>A0A163J3D9</accession>
<dbReference type="OMA" id="ANSHKIM"/>
<dbReference type="OrthoDB" id="5620at2759"/>
<evidence type="ECO:0000256" key="5">
    <source>
        <dbReference type="ARBA" id="ARBA00023136"/>
    </source>
</evidence>
<dbReference type="GO" id="GO:0070453">
    <property type="term" value="P:regulation of heme biosynthetic process"/>
    <property type="evidence" value="ECO:0007669"/>
    <property type="project" value="TreeGrafter"/>
</dbReference>
<evidence type="ECO:0000256" key="2">
    <source>
        <dbReference type="ARBA" id="ARBA00007590"/>
    </source>
</evidence>
<organism evidence="7">
    <name type="scientific">Absidia glauca</name>
    <name type="common">Pin mould</name>
    <dbReference type="NCBI Taxonomy" id="4829"/>
    <lineage>
        <taxon>Eukaryota</taxon>
        <taxon>Fungi</taxon>
        <taxon>Fungi incertae sedis</taxon>
        <taxon>Mucoromycota</taxon>
        <taxon>Mucoromycotina</taxon>
        <taxon>Mucoromycetes</taxon>
        <taxon>Mucorales</taxon>
        <taxon>Cunninghamellaceae</taxon>
        <taxon>Absidia</taxon>
    </lineage>
</organism>
<evidence type="ECO:0000256" key="1">
    <source>
        <dbReference type="ARBA" id="ARBA00004370"/>
    </source>
</evidence>
<comment type="subcellular location">
    <subcellularLocation>
        <location evidence="1">Membrane</location>
    </subcellularLocation>
</comment>
<dbReference type="AlphaFoldDB" id="A0A163J3D9"/>
<gene>
    <name evidence="7" type="primary">ABSGL_04901.1 scaffold 6065</name>
</gene>
<dbReference type="EMBL" id="LT552609">
    <property type="protein sequence ID" value="SAL99300.1"/>
    <property type="molecule type" value="Genomic_DNA"/>
</dbReference>
<keyword evidence="8" id="KW-1185">Reference proteome</keyword>
<evidence type="ECO:0000313" key="8">
    <source>
        <dbReference type="Proteomes" id="UP000078561"/>
    </source>
</evidence>
<feature type="transmembrane region" description="Helical" evidence="6">
    <location>
        <begin position="30"/>
        <end position="47"/>
    </location>
</feature>
<dbReference type="Proteomes" id="UP000078561">
    <property type="component" value="Unassembled WGS sequence"/>
</dbReference>
<keyword evidence="4 6" id="KW-1133">Transmembrane helix</keyword>
<reference evidence="7" key="1">
    <citation type="submission" date="2016-04" db="EMBL/GenBank/DDBJ databases">
        <authorList>
            <person name="Evans L.H."/>
            <person name="Alamgir A."/>
            <person name="Owens N."/>
            <person name="Weber N.D."/>
            <person name="Virtaneva K."/>
            <person name="Barbian K."/>
            <person name="Babar A."/>
            <person name="Rosenke K."/>
        </authorList>
    </citation>
    <scope>NUCLEOTIDE SEQUENCE [LARGE SCALE GENOMIC DNA]</scope>
    <source>
        <strain evidence="7">CBS 101.48</strain>
    </source>
</reference>
<sequence>MTDYPGYIYSLLVFTGGVIGYVKAGSVISLAASSVFGAAGAYGATLVSRDPKNVVFSLVVSLVLLLIMGSRFSKSGKFMPAGLVSLLSLLMVARYGYRLLQ</sequence>
<dbReference type="STRING" id="4829.A0A163J3D9"/>
<feature type="transmembrane region" description="Helical" evidence="6">
    <location>
        <begin position="78"/>
        <end position="97"/>
    </location>
</feature>
<dbReference type="GO" id="GO:0031966">
    <property type="term" value="C:mitochondrial membrane"/>
    <property type="evidence" value="ECO:0007669"/>
    <property type="project" value="TreeGrafter"/>
</dbReference>
<dbReference type="PANTHER" id="PTHR12668:SF43">
    <property type="entry name" value="TRANSMEMBRANE PROTEIN 14 HOMOLOG"/>
    <property type="match status" value="1"/>
</dbReference>
<evidence type="ECO:0008006" key="9">
    <source>
        <dbReference type="Google" id="ProtNLM"/>
    </source>
</evidence>
<keyword evidence="3 6" id="KW-0812">Transmembrane</keyword>
<dbReference type="InterPro" id="IPR044890">
    <property type="entry name" value="TMEM14_sf"/>
</dbReference>
<evidence type="ECO:0000256" key="4">
    <source>
        <dbReference type="ARBA" id="ARBA00022989"/>
    </source>
</evidence>
<dbReference type="InParanoid" id="A0A163J3D9"/>
<proteinExistence type="inferred from homology"/>
<dbReference type="PANTHER" id="PTHR12668">
    <property type="entry name" value="TRANSMEMBRANE PROTEIN 14, 15"/>
    <property type="match status" value="1"/>
</dbReference>
<name>A0A163J3D9_ABSGL</name>